<dbReference type="EMBL" id="FOAF01000001">
    <property type="protein sequence ID" value="SEK86505.1"/>
    <property type="molecule type" value="Genomic_DNA"/>
</dbReference>
<keyword evidence="8" id="KW-1185">Reference proteome</keyword>
<feature type="transmembrane region" description="Helical" evidence="5">
    <location>
        <begin position="12"/>
        <end position="34"/>
    </location>
</feature>
<dbReference type="InterPro" id="IPR052964">
    <property type="entry name" value="Sporulation_signal_mat"/>
</dbReference>
<dbReference type="PANTHER" id="PTHR39535">
    <property type="entry name" value="SPORULATION-DELAYING PROTEIN SDPB"/>
    <property type="match status" value="1"/>
</dbReference>
<gene>
    <name evidence="7" type="ORF">SAMN05661044_01363</name>
</gene>
<sequence length="259" mass="29817">MMNKQAIEHEPILAQRILAHGLGLLLFISMLMLWDDLPQLYGTDALLPDDLLYLRQDFIIGKQLQLLSDALGGVKSLGFLYLTLCVLLCFRVGGRYLAALLLLLHLSFFRSVIFFTYGFDQLATIALFYCIMLPSTGFIYLLRVHICLIYFFAGLDKLLGATWWNGEALYKALTLPNGHQDLLPLLHWLAQWSLLYKVSGIAVWLSEITYPLFFLLKDYRYRLWYAIVFHLSIAYIMQLYLFSGVMLLLNFAASPPRKL</sequence>
<evidence type="ECO:0000313" key="8">
    <source>
        <dbReference type="Proteomes" id="UP000199421"/>
    </source>
</evidence>
<keyword evidence="3 5" id="KW-1133">Transmembrane helix</keyword>
<proteinExistence type="predicted"/>
<feature type="transmembrane region" description="Helical" evidence="5">
    <location>
        <begin position="123"/>
        <end position="141"/>
    </location>
</feature>
<dbReference type="AlphaFoldDB" id="A0A1H7KKH7"/>
<evidence type="ECO:0000256" key="3">
    <source>
        <dbReference type="ARBA" id="ARBA00022989"/>
    </source>
</evidence>
<organism evidence="7 8">
    <name type="scientific">Olivibacter domesticus</name>
    <name type="common">Pseudosphingobacterium domesticum</name>
    <dbReference type="NCBI Taxonomy" id="407022"/>
    <lineage>
        <taxon>Bacteria</taxon>
        <taxon>Pseudomonadati</taxon>
        <taxon>Bacteroidota</taxon>
        <taxon>Sphingobacteriia</taxon>
        <taxon>Sphingobacteriales</taxon>
        <taxon>Sphingobacteriaceae</taxon>
        <taxon>Olivibacter</taxon>
    </lineage>
</organism>
<dbReference type="Proteomes" id="UP000199421">
    <property type="component" value="Unassembled WGS sequence"/>
</dbReference>
<evidence type="ECO:0000256" key="5">
    <source>
        <dbReference type="SAM" id="Phobius"/>
    </source>
</evidence>
<dbReference type="OrthoDB" id="1496138at2"/>
<dbReference type="RefSeq" id="WP_139202218.1">
    <property type="nucleotide sequence ID" value="NZ_FOAF01000001.1"/>
</dbReference>
<accession>A0A1H7KKH7</accession>
<feature type="transmembrane region" description="Helical" evidence="5">
    <location>
        <begin position="223"/>
        <end position="249"/>
    </location>
</feature>
<dbReference type="GO" id="GO:0012505">
    <property type="term" value="C:endomembrane system"/>
    <property type="evidence" value="ECO:0007669"/>
    <property type="project" value="UniProtKB-SubCell"/>
</dbReference>
<dbReference type="PANTHER" id="PTHR39535:SF2">
    <property type="entry name" value="HTTM DOMAIN-CONTAINING PROTEIN"/>
    <property type="match status" value="1"/>
</dbReference>
<keyword evidence="2 5" id="KW-0812">Transmembrane</keyword>
<reference evidence="8" key="1">
    <citation type="submission" date="2016-10" db="EMBL/GenBank/DDBJ databases">
        <authorList>
            <person name="Varghese N."/>
            <person name="Submissions S."/>
        </authorList>
    </citation>
    <scope>NUCLEOTIDE SEQUENCE [LARGE SCALE GENOMIC DNA]</scope>
    <source>
        <strain evidence="8">DSM 18733</strain>
    </source>
</reference>
<dbReference type="STRING" id="407022.SAMN05661044_01363"/>
<feature type="transmembrane region" description="Helical" evidence="5">
    <location>
        <begin position="70"/>
        <end position="90"/>
    </location>
</feature>
<feature type="transmembrane region" description="Helical" evidence="5">
    <location>
        <begin position="148"/>
        <end position="166"/>
    </location>
</feature>
<evidence type="ECO:0000259" key="6">
    <source>
        <dbReference type="SMART" id="SM00752"/>
    </source>
</evidence>
<feature type="transmembrane region" description="Helical" evidence="5">
    <location>
        <begin position="97"/>
        <end position="117"/>
    </location>
</feature>
<dbReference type="InterPro" id="IPR011020">
    <property type="entry name" value="HTTM-like"/>
</dbReference>
<feature type="domain" description="HTTM-like" evidence="6">
    <location>
        <begin position="4"/>
        <end position="258"/>
    </location>
</feature>
<dbReference type="SMART" id="SM00752">
    <property type="entry name" value="HTTM"/>
    <property type="match status" value="1"/>
</dbReference>
<evidence type="ECO:0000256" key="4">
    <source>
        <dbReference type="ARBA" id="ARBA00023136"/>
    </source>
</evidence>
<evidence type="ECO:0000256" key="1">
    <source>
        <dbReference type="ARBA" id="ARBA00004127"/>
    </source>
</evidence>
<protein>
    <recommendedName>
        <fullName evidence="6">HTTM-like domain-containing protein</fullName>
    </recommendedName>
</protein>
<keyword evidence="4 5" id="KW-0472">Membrane</keyword>
<evidence type="ECO:0000256" key="2">
    <source>
        <dbReference type="ARBA" id="ARBA00022692"/>
    </source>
</evidence>
<feature type="transmembrane region" description="Helical" evidence="5">
    <location>
        <begin position="194"/>
        <end position="216"/>
    </location>
</feature>
<evidence type="ECO:0000313" key="7">
    <source>
        <dbReference type="EMBL" id="SEK86505.1"/>
    </source>
</evidence>
<name>A0A1H7KKH7_OLID1</name>
<comment type="subcellular location">
    <subcellularLocation>
        <location evidence="1">Endomembrane system</location>
        <topology evidence="1">Multi-pass membrane protein</topology>
    </subcellularLocation>
</comment>